<keyword evidence="8" id="KW-1185">Reference proteome</keyword>
<comment type="catalytic activity">
    <reaction evidence="6">
        <text>Exonucleolytic cleavage in either 5'- to 3'- or 3'- to 5'-direction to yield nucleoside 5'-phosphates.</text>
        <dbReference type="EC" id="3.1.11.6"/>
    </reaction>
</comment>
<dbReference type="InterPro" id="IPR003761">
    <property type="entry name" value="Exonuc_VII_S"/>
</dbReference>
<keyword evidence="2 6" id="KW-0963">Cytoplasm</keyword>
<dbReference type="InterPro" id="IPR037004">
    <property type="entry name" value="Exonuc_VII_ssu_sf"/>
</dbReference>
<dbReference type="AlphaFoldDB" id="A0A1G7ZQ47"/>
<evidence type="ECO:0000256" key="3">
    <source>
        <dbReference type="ARBA" id="ARBA00022722"/>
    </source>
</evidence>
<evidence type="ECO:0000256" key="1">
    <source>
        <dbReference type="ARBA" id="ARBA00009998"/>
    </source>
</evidence>
<evidence type="ECO:0000313" key="7">
    <source>
        <dbReference type="EMBL" id="SDH10872.1"/>
    </source>
</evidence>
<sequence length="93" mass="10251">MAKPTSSTPETTPADADIPVADLSFEVALSELERLVRTMEEEQLPLETAIAAYRRGSELLGHCQQLLKEAEHKVQALENGILRDLDAPHGETR</sequence>
<protein>
    <recommendedName>
        <fullName evidence="6">Exodeoxyribonuclease 7 small subunit</fullName>
        <ecNumber evidence="6">3.1.11.6</ecNumber>
    </recommendedName>
    <alternativeName>
        <fullName evidence="6">Exodeoxyribonuclease VII small subunit</fullName>
        <shortName evidence="6">Exonuclease VII small subunit</shortName>
    </alternativeName>
</protein>
<dbReference type="OrthoDB" id="287668at2"/>
<dbReference type="GO" id="GO:0008855">
    <property type="term" value="F:exodeoxyribonuclease VII activity"/>
    <property type="evidence" value="ECO:0007669"/>
    <property type="project" value="UniProtKB-UniRule"/>
</dbReference>
<dbReference type="RefSeq" id="WP_091935396.1">
    <property type="nucleotide sequence ID" value="NZ_FNCY01000003.1"/>
</dbReference>
<dbReference type="GO" id="GO:0005829">
    <property type="term" value="C:cytosol"/>
    <property type="evidence" value="ECO:0007669"/>
    <property type="project" value="TreeGrafter"/>
</dbReference>
<keyword evidence="4 6" id="KW-0378">Hydrolase</keyword>
<organism evidence="7 8">
    <name type="scientific">Propionivibrio dicarboxylicus</name>
    <dbReference type="NCBI Taxonomy" id="83767"/>
    <lineage>
        <taxon>Bacteria</taxon>
        <taxon>Pseudomonadati</taxon>
        <taxon>Pseudomonadota</taxon>
        <taxon>Betaproteobacteria</taxon>
        <taxon>Rhodocyclales</taxon>
        <taxon>Rhodocyclaceae</taxon>
        <taxon>Propionivibrio</taxon>
    </lineage>
</organism>
<accession>A0A1G7ZQ47</accession>
<comment type="subunit">
    <text evidence="6">Heterooligomer composed of large and small subunits.</text>
</comment>
<evidence type="ECO:0000256" key="5">
    <source>
        <dbReference type="ARBA" id="ARBA00022839"/>
    </source>
</evidence>
<reference evidence="7 8" key="1">
    <citation type="submission" date="2016-10" db="EMBL/GenBank/DDBJ databases">
        <authorList>
            <person name="de Groot N.N."/>
        </authorList>
    </citation>
    <scope>NUCLEOTIDE SEQUENCE [LARGE SCALE GENOMIC DNA]</scope>
    <source>
        <strain evidence="7 8">DSM 5885</strain>
    </source>
</reference>
<gene>
    <name evidence="6" type="primary">xseB</name>
    <name evidence="7" type="ORF">SAMN05660652_01247</name>
</gene>
<evidence type="ECO:0000256" key="4">
    <source>
        <dbReference type="ARBA" id="ARBA00022801"/>
    </source>
</evidence>
<dbReference type="STRING" id="83767.SAMN05660652_01247"/>
<dbReference type="HAMAP" id="MF_00337">
    <property type="entry name" value="Exonuc_7_S"/>
    <property type="match status" value="1"/>
</dbReference>
<dbReference type="Pfam" id="PF02609">
    <property type="entry name" value="Exonuc_VII_S"/>
    <property type="match status" value="1"/>
</dbReference>
<keyword evidence="5 6" id="KW-0269">Exonuclease</keyword>
<dbReference type="SUPFAM" id="SSF116842">
    <property type="entry name" value="XseB-like"/>
    <property type="match status" value="1"/>
</dbReference>
<dbReference type="EC" id="3.1.11.6" evidence="6"/>
<comment type="function">
    <text evidence="6">Bidirectionally degrades single-stranded DNA into large acid-insoluble oligonucleotides, which are then degraded further into small acid-soluble oligonucleotides.</text>
</comment>
<evidence type="ECO:0000256" key="6">
    <source>
        <dbReference type="HAMAP-Rule" id="MF_00337"/>
    </source>
</evidence>
<dbReference type="EMBL" id="FNCY01000003">
    <property type="protein sequence ID" value="SDH10872.1"/>
    <property type="molecule type" value="Genomic_DNA"/>
</dbReference>
<dbReference type="Proteomes" id="UP000198607">
    <property type="component" value="Unassembled WGS sequence"/>
</dbReference>
<dbReference type="PANTHER" id="PTHR34137:SF1">
    <property type="entry name" value="EXODEOXYRIBONUCLEASE 7 SMALL SUBUNIT"/>
    <property type="match status" value="1"/>
</dbReference>
<evidence type="ECO:0000313" key="8">
    <source>
        <dbReference type="Proteomes" id="UP000198607"/>
    </source>
</evidence>
<dbReference type="GO" id="GO:0006308">
    <property type="term" value="P:DNA catabolic process"/>
    <property type="evidence" value="ECO:0007669"/>
    <property type="project" value="UniProtKB-UniRule"/>
</dbReference>
<dbReference type="GO" id="GO:0009318">
    <property type="term" value="C:exodeoxyribonuclease VII complex"/>
    <property type="evidence" value="ECO:0007669"/>
    <property type="project" value="UniProtKB-UniRule"/>
</dbReference>
<dbReference type="NCBIfam" id="TIGR01280">
    <property type="entry name" value="xseB"/>
    <property type="match status" value="1"/>
</dbReference>
<evidence type="ECO:0000256" key="2">
    <source>
        <dbReference type="ARBA" id="ARBA00022490"/>
    </source>
</evidence>
<name>A0A1G7ZQ47_9RHOO</name>
<comment type="subcellular location">
    <subcellularLocation>
        <location evidence="6">Cytoplasm</location>
    </subcellularLocation>
</comment>
<keyword evidence="3 6" id="KW-0540">Nuclease</keyword>
<proteinExistence type="inferred from homology"/>
<dbReference type="PANTHER" id="PTHR34137">
    <property type="entry name" value="EXODEOXYRIBONUCLEASE 7 SMALL SUBUNIT"/>
    <property type="match status" value="1"/>
</dbReference>
<dbReference type="Gene3D" id="1.10.287.1040">
    <property type="entry name" value="Exonuclease VII, small subunit"/>
    <property type="match status" value="1"/>
</dbReference>
<comment type="similarity">
    <text evidence="1 6">Belongs to the XseB family.</text>
</comment>